<proteinExistence type="predicted"/>
<dbReference type="Proteomes" id="UP000193560">
    <property type="component" value="Unassembled WGS sequence"/>
</dbReference>
<accession>A0A1X2J180</accession>
<organism evidence="1 2">
    <name type="scientific">Absidia repens</name>
    <dbReference type="NCBI Taxonomy" id="90262"/>
    <lineage>
        <taxon>Eukaryota</taxon>
        <taxon>Fungi</taxon>
        <taxon>Fungi incertae sedis</taxon>
        <taxon>Mucoromycota</taxon>
        <taxon>Mucoromycotina</taxon>
        <taxon>Mucoromycetes</taxon>
        <taxon>Mucorales</taxon>
        <taxon>Cunninghamellaceae</taxon>
        <taxon>Absidia</taxon>
    </lineage>
</organism>
<dbReference type="PANTHER" id="PTHR22794">
    <property type="entry name" value="THAP DOMAIN PROTEIN 11"/>
    <property type="match status" value="1"/>
</dbReference>
<dbReference type="AlphaFoldDB" id="A0A1X2J180"/>
<evidence type="ECO:0000313" key="2">
    <source>
        <dbReference type="Proteomes" id="UP000193560"/>
    </source>
</evidence>
<dbReference type="GO" id="GO:0000329">
    <property type="term" value="C:fungal-type vacuole membrane"/>
    <property type="evidence" value="ECO:0007669"/>
    <property type="project" value="TreeGrafter"/>
</dbReference>
<comment type="caution">
    <text evidence="1">The sequence shown here is derived from an EMBL/GenBank/DDBJ whole genome shotgun (WGS) entry which is preliminary data.</text>
</comment>
<name>A0A1X2J180_9FUNG</name>
<evidence type="ECO:0000313" key="1">
    <source>
        <dbReference type="EMBL" id="ORZ25576.1"/>
    </source>
</evidence>
<keyword evidence="2" id="KW-1185">Reference proteome</keyword>
<dbReference type="Pfam" id="PF10452">
    <property type="entry name" value="TCO89"/>
    <property type="match status" value="1"/>
</dbReference>
<protein>
    <submittedName>
        <fullName evidence="1">Uncharacterized protein</fullName>
    </submittedName>
</protein>
<reference evidence="1 2" key="1">
    <citation type="submission" date="2016-07" db="EMBL/GenBank/DDBJ databases">
        <title>Pervasive Adenine N6-methylation of Active Genes in Fungi.</title>
        <authorList>
            <consortium name="DOE Joint Genome Institute"/>
            <person name="Mondo S.J."/>
            <person name="Dannebaum R.O."/>
            <person name="Kuo R.C."/>
            <person name="Labutti K."/>
            <person name="Haridas S."/>
            <person name="Kuo A."/>
            <person name="Salamov A."/>
            <person name="Ahrendt S.R."/>
            <person name="Lipzen A."/>
            <person name="Sullivan W."/>
            <person name="Andreopoulos W.B."/>
            <person name="Clum A."/>
            <person name="Lindquist E."/>
            <person name="Daum C."/>
            <person name="Ramamoorthy G.K."/>
            <person name="Gryganskyi A."/>
            <person name="Culley D."/>
            <person name="Magnuson J.K."/>
            <person name="James T.Y."/>
            <person name="O'Malley M.A."/>
            <person name="Stajich J.E."/>
            <person name="Spatafora J.W."/>
            <person name="Visel A."/>
            <person name="Grigoriev I.V."/>
        </authorList>
    </citation>
    <scope>NUCLEOTIDE SEQUENCE [LARGE SCALE GENOMIC DNA]</scope>
    <source>
        <strain evidence="1 2">NRRL 1336</strain>
    </source>
</reference>
<dbReference type="OrthoDB" id="5430106at2759"/>
<dbReference type="PANTHER" id="PTHR22794:SF2">
    <property type="entry name" value="THAP DOMAIN-CONTAINING PROTEIN 11"/>
    <property type="match status" value="1"/>
</dbReference>
<dbReference type="GO" id="GO:0031931">
    <property type="term" value="C:TORC1 complex"/>
    <property type="evidence" value="ECO:0007669"/>
    <property type="project" value="InterPro"/>
</dbReference>
<dbReference type="EMBL" id="MCGE01000001">
    <property type="protein sequence ID" value="ORZ25576.1"/>
    <property type="molecule type" value="Genomic_DNA"/>
</dbReference>
<gene>
    <name evidence="1" type="ORF">BCR42DRAFT_400458</name>
</gene>
<dbReference type="InterPro" id="IPR018857">
    <property type="entry name" value="TORC1_cplx_su_TCO89"/>
</dbReference>
<dbReference type="GO" id="GO:0031929">
    <property type="term" value="P:TOR signaling"/>
    <property type="evidence" value="ECO:0007669"/>
    <property type="project" value="InterPro"/>
</dbReference>
<sequence length="119" mass="14140">MSSFCNPHQNNNQFSASRTQRKLWLQRQSFLADDKNYLDYPSNMKRLTKEIDRVNREYRCLLHYQDPLLDSIKRIATRRLPVSPSSSSITFPPHSYLSPSIRIHHKSLMTRLQQQCHHS</sequence>